<feature type="transmembrane region" description="Helical" evidence="8">
    <location>
        <begin position="141"/>
        <end position="158"/>
    </location>
</feature>
<evidence type="ECO:0000256" key="2">
    <source>
        <dbReference type="ARBA" id="ARBA00022475"/>
    </source>
</evidence>
<organism evidence="9 10">
    <name type="scientific">Bhargavaea changchunensis</name>
    <dbReference type="NCBI Taxonomy" id="2134037"/>
    <lineage>
        <taxon>Bacteria</taxon>
        <taxon>Bacillati</taxon>
        <taxon>Bacillota</taxon>
        <taxon>Bacilli</taxon>
        <taxon>Bacillales</taxon>
        <taxon>Caryophanaceae</taxon>
        <taxon>Bhargavaea</taxon>
    </lineage>
</organism>
<feature type="transmembrane region" description="Helical" evidence="8">
    <location>
        <begin position="110"/>
        <end position="129"/>
    </location>
</feature>
<evidence type="ECO:0000256" key="3">
    <source>
        <dbReference type="ARBA" id="ARBA00022692"/>
    </source>
</evidence>
<feature type="transmembrane region" description="Helical" evidence="8">
    <location>
        <begin position="329"/>
        <end position="347"/>
    </location>
</feature>
<evidence type="ECO:0000256" key="6">
    <source>
        <dbReference type="ARBA" id="ARBA00022989"/>
    </source>
</evidence>
<feature type="transmembrane region" description="Helical" evidence="8">
    <location>
        <begin position="248"/>
        <end position="267"/>
    </location>
</feature>
<dbReference type="EMBL" id="JBHTCT010000025">
    <property type="protein sequence ID" value="MFC7365196.1"/>
    <property type="molecule type" value="Genomic_DNA"/>
</dbReference>
<gene>
    <name evidence="9" type="ORF">ACFQQH_08720</name>
</gene>
<dbReference type="Proteomes" id="UP001596483">
    <property type="component" value="Unassembled WGS sequence"/>
</dbReference>
<keyword evidence="6 8" id="KW-1133">Transmembrane helix</keyword>
<evidence type="ECO:0000256" key="8">
    <source>
        <dbReference type="SAM" id="Phobius"/>
    </source>
</evidence>
<comment type="caution">
    <text evidence="9">The sequence shown here is derived from an EMBL/GenBank/DDBJ whole genome shotgun (WGS) entry which is preliminary data.</text>
</comment>
<dbReference type="InterPro" id="IPR051050">
    <property type="entry name" value="Lipid_II_flippase_MurJ/MviN"/>
</dbReference>
<dbReference type="PANTHER" id="PTHR47019:SF1">
    <property type="entry name" value="LIPID II FLIPPASE MURJ"/>
    <property type="match status" value="1"/>
</dbReference>
<keyword evidence="2" id="KW-1003">Cell membrane</keyword>
<feature type="transmembrane region" description="Helical" evidence="8">
    <location>
        <begin position="435"/>
        <end position="456"/>
    </location>
</feature>
<feature type="transmembrane region" description="Helical" evidence="8">
    <location>
        <begin position="7"/>
        <end position="26"/>
    </location>
</feature>
<feature type="transmembrane region" description="Helical" evidence="8">
    <location>
        <begin position="164"/>
        <end position="183"/>
    </location>
</feature>
<proteinExistence type="predicted"/>
<reference evidence="10" key="1">
    <citation type="journal article" date="2019" name="Int. J. Syst. Evol. Microbiol.">
        <title>The Global Catalogue of Microorganisms (GCM) 10K type strain sequencing project: providing services to taxonomists for standard genome sequencing and annotation.</title>
        <authorList>
            <consortium name="The Broad Institute Genomics Platform"/>
            <consortium name="The Broad Institute Genome Sequencing Center for Infectious Disease"/>
            <person name="Wu L."/>
            <person name="Ma J."/>
        </authorList>
    </citation>
    <scope>NUCLEOTIDE SEQUENCE [LARGE SCALE GENOMIC DNA]</scope>
    <source>
        <strain evidence="10">JCM 4738</strain>
    </source>
</reference>
<keyword evidence="4" id="KW-0133">Cell shape</keyword>
<feature type="transmembrane region" description="Helical" evidence="8">
    <location>
        <begin position="382"/>
        <end position="403"/>
    </location>
</feature>
<feature type="transmembrane region" description="Helical" evidence="8">
    <location>
        <begin position="83"/>
        <end position="104"/>
    </location>
</feature>
<comment type="subcellular location">
    <subcellularLocation>
        <location evidence="1">Cell membrane</location>
        <topology evidence="1">Multi-pass membrane protein</topology>
    </subcellularLocation>
</comment>
<feature type="transmembrane region" description="Helical" evidence="8">
    <location>
        <begin position="46"/>
        <end position="71"/>
    </location>
</feature>
<feature type="transmembrane region" description="Helical" evidence="8">
    <location>
        <begin position="410"/>
        <end position="429"/>
    </location>
</feature>
<evidence type="ECO:0000256" key="5">
    <source>
        <dbReference type="ARBA" id="ARBA00022984"/>
    </source>
</evidence>
<dbReference type="RefSeq" id="WP_157294970.1">
    <property type="nucleotide sequence ID" value="NZ_JBHTCT010000025.1"/>
</dbReference>
<accession>A0ABW2NKE2</accession>
<feature type="transmembrane region" description="Helical" evidence="8">
    <location>
        <begin position="204"/>
        <end position="228"/>
    </location>
</feature>
<evidence type="ECO:0000313" key="10">
    <source>
        <dbReference type="Proteomes" id="UP001596483"/>
    </source>
</evidence>
<feature type="transmembrane region" description="Helical" evidence="8">
    <location>
        <begin position="288"/>
        <end position="309"/>
    </location>
</feature>
<feature type="transmembrane region" description="Helical" evidence="8">
    <location>
        <begin position="354"/>
        <end position="376"/>
    </location>
</feature>
<keyword evidence="10" id="KW-1185">Reference proteome</keyword>
<dbReference type="PANTHER" id="PTHR47019">
    <property type="entry name" value="LIPID II FLIPPASE MURJ"/>
    <property type="match status" value="1"/>
</dbReference>
<dbReference type="Pfam" id="PF03023">
    <property type="entry name" value="MurJ"/>
    <property type="match status" value="1"/>
</dbReference>
<keyword evidence="3 8" id="KW-0812">Transmembrane</keyword>
<keyword evidence="7 8" id="KW-0472">Membrane</keyword>
<sequence length="466" mass="52888">MDRNKIFNLLLGLLFSTFLVKILNFFKEIQISYFYGTGEIIDKYNIIMIAPSIALSTIAPAFGLILVSRYTNGQKLNIQKKEIIFFVASVVLLCVISLITNFQSGNSFDWLVSLGISILFLFQVILVYYLHCFNEFNKGSFSSMIQIMTNLIVVGFSIVFKSYYILLIGLFLGIILQLLYLVGVIKVKNYTPNIEIKTLKEESFFHSFFSVVLGYGLIEILVSAQKFFATYYNEEGLVSAINYSYKVMNLPISILLFAVLSVLFPVMTRTNEGKLQEITKGLLSGISFVMLPIAILFYFFAEFIISILFERGSFNIDSVIVTGRQLKGFALLLLPLSLYSSLLRVVFVKKEWSYIYKSGVIILTSIILFNLISLYIQDVTLFTFTIPIAFYLGITISFWKVIASSLDKDFYKSLLGSIVMILTIIVLSYTNSNHWISIALSLIIYIGSQLVLKNTLFKNLIGRVRS</sequence>
<evidence type="ECO:0000313" key="9">
    <source>
        <dbReference type="EMBL" id="MFC7365196.1"/>
    </source>
</evidence>
<protein>
    <submittedName>
        <fullName evidence="9">Lipid II flippase MurJ</fullName>
    </submittedName>
</protein>
<dbReference type="InterPro" id="IPR004268">
    <property type="entry name" value="MurJ"/>
</dbReference>
<name>A0ABW2NKE2_9BACL</name>
<evidence type="ECO:0000256" key="4">
    <source>
        <dbReference type="ARBA" id="ARBA00022960"/>
    </source>
</evidence>
<evidence type="ECO:0000256" key="7">
    <source>
        <dbReference type="ARBA" id="ARBA00023136"/>
    </source>
</evidence>
<keyword evidence="5" id="KW-0573">Peptidoglycan synthesis</keyword>
<evidence type="ECO:0000256" key="1">
    <source>
        <dbReference type="ARBA" id="ARBA00004651"/>
    </source>
</evidence>